<dbReference type="SMART" id="SM00387">
    <property type="entry name" value="HATPase_c"/>
    <property type="match status" value="1"/>
</dbReference>
<dbReference type="InterPro" id="IPR011006">
    <property type="entry name" value="CheY-like_superfamily"/>
</dbReference>
<evidence type="ECO:0000313" key="11">
    <source>
        <dbReference type="Proteomes" id="UP000784128"/>
    </source>
</evidence>
<sequence length="668" mass="75425">MDSVSDQQMLDHISEFNTDIAASCLGATGCDLPERKKLDAALRLSKERYRAMIEAFVGFVYICSADYRIEYMNKRFMERTGYDATGEFCFKVIHGLDAVCSWCPNEKVFAGKTINWEIKSPKDDRWYAISNTPIHNANGTISKQAMITDITERKLIELEREQYFKFFSTSSEVMCIAGTDGYFKKVNPFFSHTLGYTGKELLAKPIIEFIHPDDRKRTYDEIAKQLSGALVTTRFENRYLCKDGSFRWLSWNAFYNEDVHLIYGVARDVTEQKRNEAELATAKEAAELANRAKSEFLANMSHEIRTPMNGIMGMVQLMELTDLSTKQRECLGAIQASAENLLTLISDVLDLSKIEAGKIELERTTFSLRRSIGDLIKPQLSVIHGKGLIIRMEIPVQVPDTLTGDQLRLKQILLNLISNAIKFTEKGSIIVSVTIDERENDAALLRFSVADTGIGIKPAVKEKIFAPFIQADASTTRNFGGTGLGLSICTRLTNLMGGQFDVDSFEGVGSTFHVVIPFIVSDVQLERRDRSSTCVQSIAWNGKPLHILLAEDNEVNRSVFVQFLNKIGHTLETANNGREVLTKCEQKDFDIILMDIQMPEMDGLEATHIIRKREIETGRHIPIIALTAHAMHDDQEKFLNHGFDGYVSKPLEFRVLNEEIRRCITKTS</sequence>
<feature type="domain" description="Response regulatory" evidence="7">
    <location>
        <begin position="546"/>
        <end position="664"/>
    </location>
</feature>
<dbReference type="InterPro" id="IPR036890">
    <property type="entry name" value="HATPase_C_sf"/>
</dbReference>
<dbReference type="InterPro" id="IPR003594">
    <property type="entry name" value="HATPase_dom"/>
</dbReference>
<dbReference type="PROSITE" id="PS50112">
    <property type="entry name" value="PAS"/>
    <property type="match status" value="1"/>
</dbReference>
<dbReference type="Gene3D" id="3.30.565.10">
    <property type="entry name" value="Histidine kinase-like ATPase, C-terminal domain"/>
    <property type="match status" value="1"/>
</dbReference>
<dbReference type="PROSITE" id="PS50109">
    <property type="entry name" value="HIS_KIN"/>
    <property type="match status" value="1"/>
</dbReference>
<dbReference type="SUPFAM" id="SSF47384">
    <property type="entry name" value="Homodimeric domain of signal transducing histidine kinase"/>
    <property type="match status" value="1"/>
</dbReference>
<organism evidence="10 11">
    <name type="scientific">Pelotalea chapellei</name>
    <dbReference type="NCBI Taxonomy" id="44671"/>
    <lineage>
        <taxon>Bacteria</taxon>
        <taxon>Pseudomonadati</taxon>
        <taxon>Thermodesulfobacteriota</taxon>
        <taxon>Desulfuromonadia</taxon>
        <taxon>Geobacterales</taxon>
        <taxon>Geobacteraceae</taxon>
        <taxon>Pelotalea</taxon>
    </lineage>
</organism>
<dbReference type="SMART" id="SM00086">
    <property type="entry name" value="PAC"/>
    <property type="match status" value="1"/>
</dbReference>
<dbReference type="InterPro" id="IPR001610">
    <property type="entry name" value="PAC"/>
</dbReference>
<dbReference type="SMART" id="SM00091">
    <property type="entry name" value="PAS"/>
    <property type="match status" value="2"/>
</dbReference>
<evidence type="ECO:0000256" key="2">
    <source>
        <dbReference type="ARBA" id="ARBA00012438"/>
    </source>
</evidence>
<dbReference type="PRINTS" id="PR00344">
    <property type="entry name" value="BCTRLSENSOR"/>
</dbReference>
<keyword evidence="3 5" id="KW-0597">Phosphoprotein</keyword>
<dbReference type="InterPro" id="IPR013655">
    <property type="entry name" value="PAS_fold_3"/>
</dbReference>
<evidence type="ECO:0000259" key="6">
    <source>
        <dbReference type="PROSITE" id="PS50109"/>
    </source>
</evidence>
<feature type="domain" description="PAS" evidence="8">
    <location>
        <begin position="159"/>
        <end position="229"/>
    </location>
</feature>
<dbReference type="InterPro" id="IPR001789">
    <property type="entry name" value="Sig_transdc_resp-reg_receiver"/>
</dbReference>
<comment type="caution">
    <text evidence="10">The sequence shown here is derived from an EMBL/GenBank/DDBJ whole genome shotgun (WGS) entry which is preliminary data.</text>
</comment>
<dbReference type="CDD" id="cd16922">
    <property type="entry name" value="HATPase_EvgS-ArcB-TorS-like"/>
    <property type="match status" value="1"/>
</dbReference>
<keyword evidence="4" id="KW-0902">Two-component regulatory system</keyword>
<dbReference type="PANTHER" id="PTHR45339:SF1">
    <property type="entry name" value="HYBRID SIGNAL TRANSDUCTION HISTIDINE KINASE J"/>
    <property type="match status" value="1"/>
</dbReference>
<dbReference type="SUPFAM" id="SSF55874">
    <property type="entry name" value="ATPase domain of HSP90 chaperone/DNA topoisomerase II/histidine kinase"/>
    <property type="match status" value="1"/>
</dbReference>
<dbReference type="CDD" id="cd00082">
    <property type="entry name" value="HisKA"/>
    <property type="match status" value="1"/>
</dbReference>
<name>A0ABS5UB80_9BACT</name>
<dbReference type="Pfam" id="PF13188">
    <property type="entry name" value="PAS_8"/>
    <property type="match status" value="1"/>
</dbReference>
<evidence type="ECO:0000259" key="7">
    <source>
        <dbReference type="PROSITE" id="PS50110"/>
    </source>
</evidence>
<evidence type="ECO:0000313" key="10">
    <source>
        <dbReference type="EMBL" id="MBT1072924.1"/>
    </source>
</evidence>
<dbReference type="Pfam" id="PF08447">
    <property type="entry name" value="PAS_3"/>
    <property type="match status" value="1"/>
</dbReference>
<evidence type="ECO:0000256" key="5">
    <source>
        <dbReference type="PROSITE-ProRule" id="PRU00169"/>
    </source>
</evidence>
<comment type="catalytic activity">
    <reaction evidence="1">
        <text>ATP + protein L-histidine = ADP + protein N-phospho-L-histidine.</text>
        <dbReference type="EC" id="2.7.13.3"/>
    </reaction>
</comment>
<dbReference type="PROSITE" id="PS50113">
    <property type="entry name" value="PAC"/>
    <property type="match status" value="1"/>
</dbReference>
<dbReference type="Gene3D" id="1.10.287.130">
    <property type="match status" value="1"/>
</dbReference>
<dbReference type="EMBL" id="JAHDYS010000014">
    <property type="protein sequence ID" value="MBT1072924.1"/>
    <property type="molecule type" value="Genomic_DNA"/>
</dbReference>
<feature type="domain" description="Histidine kinase" evidence="6">
    <location>
        <begin position="299"/>
        <end position="520"/>
    </location>
</feature>
<feature type="domain" description="PAC" evidence="9">
    <location>
        <begin position="233"/>
        <end position="281"/>
    </location>
</feature>
<dbReference type="Gene3D" id="3.40.50.2300">
    <property type="match status" value="1"/>
</dbReference>
<proteinExistence type="predicted"/>
<dbReference type="NCBIfam" id="TIGR00229">
    <property type="entry name" value="sensory_box"/>
    <property type="match status" value="1"/>
</dbReference>
<evidence type="ECO:0000256" key="4">
    <source>
        <dbReference type="ARBA" id="ARBA00023012"/>
    </source>
</evidence>
<dbReference type="SMART" id="SM00448">
    <property type="entry name" value="REC"/>
    <property type="match status" value="1"/>
</dbReference>
<dbReference type="RefSeq" id="WP_214300431.1">
    <property type="nucleotide sequence ID" value="NZ_JAHDYS010000014.1"/>
</dbReference>
<dbReference type="Pfam" id="PF02518">
    <property type="entry name" value="HATPase_c"/>
    <property type="match status" value="1"/>
</dbReference>
<dbReference type="SMART" id="SM00388">
    <property type="entry name" value="HisKA"/>
    <property type="match status" value="1"/>
</dbReference>
<evidence type="ECO:0000256" key="3">
    <source>
        <dbReference type="ARBA" id="ARBA00022553"/>
    </source>
</evidence>
<evidence type="ECO:0000259" key="8">
    <source>
        <dbReference type="PROSITE" id="PS50112"/>
    </source>
</evidence>
<keyword evidence="11" id="KW-1185">Reference proteome</keyword>
<dbReference type="SUPFAM" id="SSF52172">
    <property type="entry name" value="CheY-like"/>
    <property type="match status" value="1"/>
</dbReference>
<dbReference type="InterPro" id="IPR003661">
    <property type="entry name" value="HisK_dim/P_dom"/>
</dbReference>
<dbReference type="InterPro" id="IPR036097">
    <property type="entry name" value="HisK_dim/P_sf"/>
</dbReference>
<feature type="modified residue" description="4-aspartylphosphate" evidence="5">
    <location>
        <position position="595"/>
    </location>
</feature>
<dbReference type="InterPro" id="IPR000014">
    <property type="entry name" value="PAS"/>
</dbReference>
<dbReference type="Pfam" id="PF00512">
    <property type="entry name" value="HisKA"/>
    <property type="match status" value="1"/>
</dbReference>
<dbReference type="InterPro" id="IPR035965">
    <property type="entry name" value="PAS-like_dom_sf"/>
</dbReference>
<dbReference type="Proteomes" id="UP000784128">
    <property type="component" value="Unassembled WGS sequence"/>
</dbReference>
<accession>A0ABS5UB80</accession>
<dbReference type="EC" id="2.7.13.3" evidence="2"/>
<dbReference type="Gene3D" id="3.30.450.20">
    <property type="entry name" value="PAS domain"/>
    <property type="match status" value="2"/>
</dbReference>
<gene>
    <name evidence="10" type="ORF">KJB30_14095</name>
</gene>
<dbReference type="Pfam" id="PF00072">
    <property type="entry name" value="Response_reg"/>
    <property type="match status" value="1"/>
</dbReference>
<dbReference type="CDD" id="cd17546">
    <property type="entry name" value="REC_hyHK_CKI1_RcsC-like"/>
    <property type="match status" value="1"/>
</dbReference>
<dbReference type="InterPro" id="IPR004358">
    <property type="entry name" value="Sig_transdc_His_kin-like_C"/>
</dbReference>
<dbReference type="InterPro" id="IPR000700">
    <property type="entry name" value="PAS-assoc_C"/>
</dbReference>
<dbReference type="PROSITE" id="PS50110">
    <property type="entry name" value="RESPONSE_REGULATORY"/>
    <property type="match status" value="1"/>
</dbReference>
<dbReference type="CDD" id="cd00130">
    <property type="entry name" value="PAS"/>
    <property type="match status" value="1"/>
</dbReference>
<protein>
    <recommendedName>
        <fullName evidence="2">histidine kinase</fullName>
        <ecNumber evidence="2">2.7.13.3</ecNumber>
    </recommendedName>
</protein>
<evidence type="ECO:0000256" key="1">
    <source>
        <dbReference type="ARBA" id="ARBA00000085"/>
    </source>
</evidence>
<dbReference type="SUPFAM" id="SSF55785">
    <property type="entry name" value="PYP-like sensor domain (PAS domain)"/>
    <property type="match status" value="2"/>
</dbReference>
<evidence type="ECO:0000259" key="9">
    <source>
        <dbReference type="PROSITE" id="PS50113"/>
    </source>
</evidence>
<reference evidence="10 11" key="1">
    <citation type="submission" date="2021-05" db="EMBL/GenBank/DDBJ databases">
        <title>The draft genome of Geobacter chapellei DSM 13688.</title>
        <authorList>
            <person name="Xu Z."/>
            <person name="Masuda Y."/>
            <person name="Itoh H."/>
            <person name="Senoo K."/>
        </authorList>
    </citation>
    <scope>NUCLEOTIDE SEQUENCE [LARGE SCALE GENOMIC DNA]</scope>
    <source>
        <strain evidence="10 11">DSM 13688</strain>
    </source>
</reference>
<dbReference type="InterPro" id="IPR005467">
    <property type="entry name" value="His_kinase_dom"/>
</dbReference>
<dbReference type="PANTHER" id="PTHR45339">
    <property type="entry name" value="HYBRID SIGNAL TRANSDUCTION HISTIDINE KINASE J"/>
    <property type="match status" value="1"/>
</dbReference>